<dbReference type="Gene3D" id="3.40.1190.20">
    <property type="match status" value="1"/>
</dbReference>
<keyword evidence="3" id="KW-0418">Kinase</keyword>
<reference evidence="4 5" key="1">
    <citation type="journal article" date="2018" name="Proc. Natl. Acad. Sci. U.S.A.">
        <title>Draft genome sequence of Camellia sinensis var. sinensis provides insights into the evolution of the tea genome and tea quality.</title>
        <authorList>
            <person name="Wei C."/>
            <person name="Yang H."/>
            <person name="Wang S."/>
            <person name="Zhao J."/>
            <person name="Liu C."/>
            <person name="Gao L."/>
            <person name="Xia E."/>
            <person name="Lu Y."/>
            <person name="Tai Y."/>
            <person name="She G."/>
            <person name="Sun J."/>
            <person name="Cao H."/>
            <person name="Tong W."/>
            <person name="Gao Q."/>
            <person name="Li Y."/>
            <person name="Deng W."/>
            <person name="Jiang X."/>
            <person name="Wang W."/>
            <person name="Chen Q."/>
            <person name="Zhang S."/>
            <person name="Li H."/>
            <person name="Wu J."/>
            <person name="Wang P."/>
            <person name="Li P."/>
            <person name="Shi C."/>
            <person name="Zheng F."/>
            <person name="Jian J."/>
            <person name="Huang B."/>
            <person name="Shan D."/>
            <person name="Shi M."/>
            <person name="Fang C."/>
            <person name="Yue Y."/>
            <person name="Li F."/>
            <person name="Li D."/>
            <person name="Wei S."/>
            <person name="Han B."/>
            <person name="Jiang C."/>
            <person name="Yin Y."/>
            <person name="Xia T."/>
            <person name="Zhang Z."/>
            <person name="Bennetzen J.L."/>
            <person name="Zhao S."/>
            <person name="Wan X."/>
        </authorList>
    </citation>
    <scope>NUCLEOTIDE SEQUENCE [LARGE SCALE GENOMIC DNA]</scope>
    <source>
        <strain evidence="5">cv. Shuchazao</strain>
        <tissue evidence="4">Leaf</tissue>
    </source>
</reference>
<dbReference type="AlphaFoldDB" id="A0A4S4D4K8"/>
<organism evidence="4 5">
    <name type="scientific">Camellia sinensis var. sinensis</name>
    <name type="common">China tea</name>
    <dbReference type="NCBI Taxonomy" id="542762"/>
    <lineage>
        <taxon>Eukaryota</taxon>
        <taxon>Viridiplantae</taxon>
        <taxon>Streptophyta</taxon>
        <taxon>Embryophyta</taxon>
        <taxon>Tracheophyta</taxon>
        <taxon>Spermatophyta</taxon>
        <taxon>Magnoliopsida</taxon>
        <taxon>eudicotyledons</taxon>
        <taxon>Gunneridae</taxon>
        <taxon>Pentapetalae</taxon>
        <taxon>asterids</taxon>
        <taxon>Ericales</taxon>
        <taxon>Theaceae</taxon>
        <taxon>Camellia</taxon>
    </lineage>
</organism>
<evidence type="ECO:0000313" key="4">
    <source>
        <dbReference type="EMBL" id="THF97281.1"/>
    </source>
</evidence>
<keyword evidence="5" id="KW-1185">Reference proteome</keyword>
<dbReference type="PANTHER" id="PTHR43320:SF1">
    <property type="entry name" value="OS01G0105900 PROTEIN"/>
    <property type="match status" value="1"/>
</dbReference>
<evidence type="ECO:0000256" key="1">
    <source>
        <dbReference type="ARBA" id="ARBA00010688"/>
    </source>
</evidence>
<sequence>MIKSEQKSELASIWLRRDKPSSVLQIQTGRSMGKWTGFDMNAEVELLHLGDIKNDVISKALFTDLDDDEEEDITLDKENFTPNTRIMKSMKKMWLVLRYGIYNLDIIHAAVRIAKQEGVSVSLDLASFEMVRDFRAPLLKLLESGDVDLCFANEDEATEVVRGNSDTDPEAALGYLAKHFILHYST</sequence>
<protein>
    <recommendedName>
        <fullName evidence="6">Carbohydrate kinase PfkB domain-containing protein</fullName>
    </recommendedName>
</protein>
<dbReference type="PANTHER" id="PTHR43320">
    <property type="entry name" value="SUGAR KINASE"/>
    <property type="match status" value="1"/>
</dbReference>
<dbReference type="EMBL" id="SDRB02012582">
    <property type="protein sequence ID" value="THF97281.1"/>
    <property type="molecule type" value="Genomic_DNA"/>
</dbReference>
<evidence type="ECO:0000313" key="5">
    <source>
        <dbReference type="Proteomes" id="UP000306102"/>
    </source>
</evidence>
<proteinExistence type="inferred from homology"/>
<dbReference type="SUPFAM" id="SSF53613">
    <property type="entry name" value="Ribokinase-like"/>
    <property type="match status" value="1"/>
</dbReference>
<evidence type="ECO:0008006" key="6">
    <source>
        <dbReference type="Google" id="ProtNLM"/>
    </source>
</evidence>
<gene>
    <name evidence="4" type="ORF">TEA_020896</name>
</gene>
<dbReference type="Proteomes" id="UP000306102">
    <property type="component" value="Unassembled WGS sequence"/>
</dbReference>
<name>A0A4S4D4K8_CAMSN</name>
<dbReference type="GO" id="GO:0016301">
    <property type="term" value="F:kinase activity"/>
    <property type="evidence" value="ECO:0007669"/>
    <property type="project" value="UniProtKB-KW"/>
</dbReference>
<dbReference type="InterPro" id="IPR052700">
    <property type="entry name" value="Carb_kinase_PfkB-like"/>
</dbReference>
<dbReference type="InterPro" id="IPR029056">
    <property type="entry name" value="Ribokinase-like"/>
</dbReference>
<evidence type="ECO:0000256" key="2">
    <source>
        <dbReference type="ARBA" id="ARBA00022679"/>
    </source>
</evidence>
<keyword evidence="2" id="KW-0808">Transferase</keyword>
<comment type="caution">
    <text evidence="4">The sequence shown here is derived from an EMBL/GenBank/DDBJ whole genome shotgun (WGS) entry which is preliminary data.</text>
</comment>
<dbReference type="STRING" id="542762.A0A4S4D4K8"/>
<accession>A0A4S4D4K8</accession>
<comment type="similarity">
    <text evidence="1">Belongs to the carbohydrate kinase PfkB family.</text>
</comment>
<evidence type="ECO:0000256" key="3">
    <source>
        <dbReference type="ARBA" id="ARBA00022777"/>
    </source>
</evidence>